<protein>
    <recommendedName>
        <fullName evidence="1 3">Biotin carboxyl carrier protein of acetyl-CoA carboxylase</fullName>
    </recommendedName>
</protein>
<proteinExistence type="predicted"/>
<dbReference type="EMBL" id="QKUF01000047">
    <property type="protein sequence ID" value="PZW19375.1"/>
    <property type="molecule type" value="Genomic_DNA"/>
</dbReference>
<keyword evidence="3" id="KW-0443">Lipid metabolism</keyword>
<dbReference type="Proteomes" id="UP000248806">
    <property type="component" value="Unassembled WGS sequence"/>
</dbReference>
<evidence type="ECO:0000256" key="2">
    <source>
        <dbReference type="ARBA" id="ARBA00023267"/>
    </source>
</evidence>
<accession>A0A326TU02</accession>
<dbReference type="InterPro" id="IPR001249">
    <property type="entry name" value="AcCoA_biotinCC"/>
</dbReference>
<evidence type="ECO:0000313" key="5">
    <source>
        <dbReference type="EMBL" id="PZW19375.1"/>
    </source>
</evidence>
<dbReference type="InterPro" id="IPR050709">
    <property type="entry name" value="Biotin_Carboxyl_Carrier/Decarb"/>
</dbReference>
<dbReference type="AlphaFoldDB" id="A0A326TU02"/>
<dbReference type="Gene3D" id="2.40.50.100">
    <property type="match status" value="1"/>
</dbReference>
<dbReference type="InterPro" id="IPR011053">
    <property type="entry name" value="Single_hybrid_motif"/>
</dbReference>
<dbReference type="OrthoDB" id="9811735at2"/>
<feature type="domain" description="Lipoyl-binding" evidence="4">
    <location>
        <begin position="72"/>
        <end position="148"/>
    </location>
</feature>
<dbReference type="CDD" id="cd06850">
    <property type="entry name" value="biotinyl_domain"/>
    <property type="match status" value="1"/>
</dbReference>
<dbReference type="GO" id="GO:0006633">
    <property type="term" value="P:fatty acid biosynthetic process"/>
    <property type="evidence" value="ECO:0007669"/>
    <property type="project" value="UniProtKB-UniPathway"/>
</dbReference>
<evidence type="ECO:0000256" key="3">
    <source>
        <dbReference type="RuleBase" id="RU364072"/>
    </source>
</evidence>
<sequence length="151" mass="15721">MKSEKNTSWLERVEAIVQVLEGSSIGELELAEGDLEITVRRDPGVVLVSGGGTPQRASGVRSVGKAEKATKDVAINAPLTGVYYTASSPSTPPFVNVGDTISVGQVVALIESMKVFNEVVSDVSGRVTAILANNGDVVQKGSAIIRVEPNA</sequence>
<dbReference type="PRINTS" id="PR01071">
    <property type="entry name" value="ACOABIOTINCC"/>
</dbReference>
<comment type="function">
    <text evidence="3">This protein is a component of the acetyl coenzyme A carboxylase complex; first, biotin carboxylase catalyzes the carboxylation of the carrier protein and then the transcarboxylase transfers the carboxyl group to form malonyl-CoA.</text>
</comment>
<dbReference type="GO" id="GO:0003989">
    <property type="term" value="F:acetyl-CoA carboxylase activity"/>
    <property type="evidence" value="ECO:0007669"/>
    <property type="project" value="InterPro"/>
</dbReference>
<name>A0A326TU02_THEHA</name>
<keyword evidence="6" id="KW-1185">Reference proteome</keyword>
<comment type="caution">
    <text evidence="5">The sequence shown here is derived from an EMBL/GenBank/DDBJ whole genome shotgun (WGS) entry which is preliminary data.</text>
</comment>
<comment type="pathway">
    <text evidence="3">Lipid metabolism; fatty acid biosynthesis.</text>
</comment>
<keyword evidence="2 3" id="KW-0092">Biotin</keyword>
<evidence type="ECO:0000259" key="4">
    <source>
        <dbReference type="PROSITE" id="PS50968"/>
    </source>
</evidence>
<dbReference type="GO" id="GO:0009317">
    <property type="term" value="C:acetyl-CoA carboxylase complex"/>
    <property type="evidence" value="ECO:0007669"/>
    <property type="project" value="InterPro"/>
</dbReference>
<keyword evidence="3" id="KW-0444">Lipid biosynthesis</keyword>
<dbReference type="PANTHER" id="PTHR45266">
    <property type="entry name" value="OXALOACETATE DECARBOXYLASE ALPHA CHAIN"/>
    <property type="match status" value="1"/>
</dbReference>
<gene>
    <name evidence="5" type="ORF">EI42_06071</name>
</gene>
<dbReference type="Pfam" id="PF00364">
    <property type="entry name" value="Biotin_lipoyl"/>
    <property type="match status" value="1"/>
</dbReference>
<reference evidence="5 6" key="1">
    <citation type="submission" date="2018-06" db="EMBL/GenBank/DDBJ databases">
        <title>Genomic Encyclopedia of Archaeal and Bacterial Type Strains, Phase II (KMG-II): from individual species to whole genera.</title>
        <authorList>
            <person name="Goeker M."/>
        </authorList>
    </citation>
    <scope>NUCLEOTIDE SEQUENCE [LARGE SCALE GENOMIC DNA]</scope>
    <source>
        <strain evidence="5 6">ATCC BAA-1881</strain>
    </source>
</reference>
<dbReference type="PROSITE" id="PS50968">
    <property type="entry name" value="BIOTINYL_LIPOYL"/>
    <property type="match status" value="1"/>
</dbReference>
<dbReference type="RefSeq" id="WP_111326282.1">
    <property type="nucleotide sequence ID" value="NZ_BIFX01000001.1"/>
</dbReference>
<dbReference type="PANTHER" id="PTHR45266:SF3">
    <property type="entry name" value="OXALOACETATE DECARBOXYLASE ALPHA CHAIN"/>
    <property type="match status" value="1"/>
</dbReference>
<keyword evidence="3" id="KW-0275">Fatty acid biosynthesis</keyword>
<evidence type="ECO:0000256" key="1">
    <source>
        <dbReference type="ARBA" id="ARBA00017562"/>
    </source>
</evidence>
<dbReference type="InterPro" id="IPR000089">
    <property type="entry name" value="Biotin_lipoyl"/>
</dbReference>
<dbReference type="UniPathway" id="UPA00094"/>
<dbReference type="SUPFAM" id="SSF51230">
    <property type="entry name" value="Single hybrid motif"/>
    <property type="match status" value="1"/>
</dbReference>
<keyword evidence="3" id="KW-0276">Fatty acid metabolism</keyword>
<evidence type="ECO:0000313" key="6">
    <source>
        <dbReference type="Proteomes" id="UP000248806"/>
    </source>
</evidence>
<organism evidence="5 6">
    <name type="scientific">Thermosporothrix hazakensis</name>
    <dbReference type="NCBI Taxonomy" id="644383"/>
    <lineage>
        <taxon>Bacteria</taxon>
        <taxon>Bacillati</taxon>
        <taxon>Chloroflexota</taxon>
        <taxon>Ktedonobacteria</taxon>
        <taxon>Ktedonobacterales</taxon>
        <taxon>Thermosporotrichaceae</taxon>
        <taxon>Thermosporothrix</taxon>
    </lineage>
</organism>